<organism evidence="1 2">
    <name type="scientific">Pedobacter hiemivivus</name>
    <dbReference type="NCBI Taxonomy" id="2530454"/>
    <lineage>
        <taxon>Bacteria</taxon>
        <taxon>Pseudomonadati</taxon>
        <taxon>Bacteroidota</taxon>
        <taxon>Sphingobacteriia</taxon>
        <taxon>Sphingobacteriales</taxon>
        <taxon>Sphingobacteriaceae</taxon>
        <taxon>Pedobacter</taxon>
    </lineage>
</organism>
<keyword evidence="2" id="KW-1185">Reference proteome</keyword>
<gene>
    <name evidence="1" type="ORF">EZ444_19000</name>
</gene>
<name>A0A4R0MYQ8_9SPHI</name>
<proteinExistence type="predicted"/>
<dbReference type="RefSeq" id="WP_131610727.1">
    <property type="nucleotide sequence ID" value="NZ_SJSM01000014.1"/>
</dbReference>
<evidence type="ECO:0000313" key="2">
    <source>
        <dbReference type="Proteomes" id="UP000291117"/>
    </source>
</evidence>
<dbReference type="OrthoDB" id="680758at2"/>
<dbReference type="PROSITE" id="PS51257">
    <property type="entry name" value="PROKAR_LIPOPROTEIN"/>
    <property type="match status" value="1"/>
</dbReference>
<evidence type="ECO:0000313" key="1">
    <source>
        <dbReference type="EMBL" id="TCC92491.1"/>
    </source>
</evidence>
<protein>
    <submittedName>
        <fullName evidence="1">Uncharacterized protein</fullName>
    </submittedName>
</protein>
<comment type="caution">
    <text evidence="1">The sequence shown here is derived from an EMBL/GenBank/DDBJ whole genome shotgun (WGS) entry which is preliminary data.</text>
</comment>
<dbReference type="EMBL" id="SJSM01000014">
    <property type="protein sequence ID" value="TCC92491.1"/>
    <property type="molecule type" value="Genomic_DNA"/>
</dbReference>
<accession>A0A4R0MYQ8</accession>
<dbReference type="Proteomes" id="UP000291117">
    <property type="component" value="Unassembled WGS sequence"/>
</dbReference>
<reference evidence="1 2" key="1">
    <citation type="submission" date="2019-02" db="EMBL/GenBank/DDBJ databases">
        <title>Pedobacter sp. RP-3-8 sp. nov., isolated from Arctic soil.</title>
        <authorList>
            <person name="Dahal R.H."/>
        </authorList>
    </citation>
    <scope>NUCLEOTIDE SEQUENCE [LARGE SCALE GENOMIC DNA]</scope>
    <source>
        <strain evidence="1 2">RP-3-8</strain>
    </source>
</reference>
<sequence length="361" mass="40538">MKQLLKTNKITLTVVIAMISFLLFSCKKQEKVVPDPPHIIKLEIRGSTVNDTLQFVKSGKVIAESGKSEGEFGMNLLLTLDEPEAEIQIRKKGQTDILATRKIVADKFEQVIRCYYNGEKAYDETILLKFKGYSGSSTLQVLMDGRVICEGGNSVYYSPSEVNIGFEPNQKHQIQIRNKATNAILLTKEISGGEAIQNLRFYFDGFKVHESINFPKPSNPANILFTAKFTSALDVYNGPIDIVFFSGISTTKLYEHTATNIRIEIPTDGNFSQAIELPPAEKGITYSYKLVKRGTLNDLPYILTNELMPIKPESSYRIVDFRAGYTLMADIMDRKNVRTSGITKGTSFSVIETDIKFFFDN</sequence>
<dbReference type="AlphaFoldDB" id="A0A4R0MYQ8"/>